<comment type="subcellular location">
    <subcellularLocation>
        <location evidence="1">Cell membrane</location>
        <topology evidence="1">Multi-pass membrane protein</topology>
    </subcellularLocation>
</comment>
<evidence type="ECO:0000256" key="5">
    <source>
        <dbReference type="ARBA" id="ARBA00023136"/>
    </source>
</evidence>
<dbReference type="Pfam" id="PF02687">
    <property type="entry name" value="FtsX"/>
    <property type="match status" value="2"/>
</dbReference>
<proteinExistence type="inferred from homology"/>
<feature type="transmembrane region" description="Helical" evidence="7">
    <location>
        <begin position="566"/>
        <end position="586"/>
    </location>
</feature>
<feature type="transmembrane region" description="Helical" evidence="7">
    <location>
        <begin position="59"/>
        <end position="89"/>
    </location>
</feature>
<sequence>MSLGSVRDRWHLFAGAVVAVALGVGLVQSALQVLAATDRPQVPPGVSDFERAQIREGYAGAGTLLGMCVMLAVFLTVFVVSTTFGFAVAQRRRELGLLRLVGAHRSGVGLMLLGEALVLGIAGTAAGLPIGVLGTWIQSKLLIHVGILPPWFEAPWEQGALWVAAIVGLSTALAGVLAAAWRASRVSALEALADLPHTRPVMTGFRWLWGISAAAVTVLMVIAGQAAREFLAGLVLALGVMVCGSVALSQLSPVVVPLAGRLPALVLRGHLVADLARANVLHAVRRSAATAAPLIVLVALLVGLWGTFGSMAKAVGEEQRQLVTADLVIGEKVAPGPDFAAVSVQTTVPVKVTRTVGRKKRTEYSEAIGIDPPAFQRTHKLRPRKGSLDKLSGATLAIGPGMAMEGYKLGSTVTVAIGARRLPLKVVAVMPETLDVSENFYVPRALIPPGIGTTESLVKVVPGKDPRAVAARYSEVRTVQDWAEAKGEEQQRGNTGLFAVLMGLAGVYVAVAVVNAVVMAATDRRREFALARMAGLTRGQVIGVAAIESITVVVIGVLLGSVVAGAALAGIGAGTASMFGVVVLAIPWKLLGAILAASLVVVCSTAALTAWSATRQPPIALLGGRD</sequence>
<dbReference type="AlphaFoldDB" id="A0A561BLY8"/>
<keyword evidence="4 7" id="KW-1133">Transmembrane helix</keyword>
<feature type="transmembrane region" description="Helical" evidence="7">
    <location>
        <begin position="204"/>
        <end position="224"/>
    </location>
</feature>
<evidence type="ECO:0000256" key="2">
    <source>
        <dbReference type="ARBA" id="ARBA00022475"/>
    </source>
</evidence>
<dbReference type="EMBL" id="VIVK01000001">
    <property type="protein sequence ID" value="TWD79891.1"/>
    <property type="molecule type" value="Genomic_DNA"/>
</dbReference>
<evidence type="ECO:0000259" key="8">
    <source>
        <dbReference type="Pfam" id="PF02687"/>
    </source>
</evidence>
<feature type="domain" description="ABC3 transporter permease C-terminal" evidence="8">
    <location>
        <begin position="500"/>
        <end position="618"/>
    </location>
</feature>
<dbReference type="InterPro" id="IPR050250">
    <property type="entry name" value="Macrolide_Exporter_MacB"/>
</dbReference>
<feature type="domain" description="ABC3 transporter permease C-terminal" evidence="8">
    <location>
        <begin position="70"/>
        <end position="187"/>
    </location>
</feature>
<evidence type="ECO:0000256" key="4">
    <source>
        <dbReference type="ARBA" id="ARBA00022989"/>
    </source>
</evidence>
<dbReference type="GO" id="GO:0022857">
    <property type="term" value="F:transmembrane transporter activity"/>
    <property type="evidence" value="ECO:0007669"/>
    <property type="project" value="TreeGrafter"/>
</dbReference>
<keyword evidence="10" id="KW-1185">Reference proteome</keyword>
<keyword evidence="3 7" id="KW-0812">Transmembrane</keyword>
<dbReference type="GO" id="GO:0005886">
    <property type="term" value="C:plasma membrane"/>
    <property type="evidence" value="ECO:0007669"/>
    <property type="project" value="UniProtKB-SubCell"/>
</dbReference>
<evidence type="ECO:0000256" key="1">
    <source>
        <dbReference type="ARBA" id="ARBA00004651"/>
    </source>
</evidence>
<name>A0A561BLY8_9ACTN</name>
<protein>
    <submittedName>
        <fullName evidence="9">Putative ABC transport system permease protein</fullName>
    </submittedName>
</protein>
<evidence type="ECO:0000313" key="9">
    <source>
        <dbReference type="EMBL" id="TWD79891.1"/>
    </source>
</evidence>
<feature type="transmembrane region" description="Helical" evidence="7">
    <location>
        <begin position="593"/>
        <end position="613"/>
    </location>
</feature>
<feature type="transmembrane region" description="Helical" evidence="7">
    <location>
        <begin position="496"/>
        <end position="520"/>
    </location>
</feature>
<gene>
    <name evidence="9" type="ORF">FB561_0957</name>
</gene>
<evidence type="ECO:0000256" key="3">
    <source>
        <dbReference type="ARBA" id="ARBA00022692"/>
    </source>
</evidence>
<evidence type="ECO:0000256" key="7">
    <source>
        <dbReference type="SAM" id="Phobius"/>
    </source>
</evidence>
<feature type="transmembrane region" description="Helical" evidence="7">
    <location>
        <begin position="159"/>
        <end position="183"/>
    </location>
</feature>
<evidence type="ECO:0000313" key="10">
    <source>
        <dbReference type="Proteomes" id="UP000318380"/>
    </source>
</evidence>
<reference evidence="9 10" key="1">
    <citation type="submission" date="2019-06" db="EMBL/GenBank/DDBJ databases">
        <title>Sequencing the genomes of 1000 actinobacteria strains.</title>
        <authorList>
            <person name="Klenk H.-P."/>
        </authorList>
    </citation>
    <scope>NUCLEOTIDE SEQUENCE [LARGE SCALE GENOMIC DNA]</scope>
    <source>
        <strain evidence="9 10">DSM 24683</strain>
    </source>
</reference>
<dbReference type="Proteomes" id="UP000318380">
    <property type="component" value="Unassembled WGS sequence"/>
</dbReference>
<dbReference type="RefSeq" id="WP_145803397.1">
    <property type="nucleotide sequence ID" value="NZ_VIVK01000001.1"/>
</dbReference>
<comment type="similarity">
    <text evidence="6">Belongs to the ABC-4 integral membrane protein family.</text>
</comment>
<dbReference type="PANTHER" id="PTHR30572">
    <property type="entry name" value="MEMBRANE COMPONENT OF TRANSPORTER-RELATED"/>
    <property type="match status" value="1"/>
</dbReference>
<keyword evidence="2" id="KW-1003">Cell membrane</keyword>
<feature type="transmembrane region" description="Helical" evidence="7">
    <location>
        <begin position="110"/>
        <end position="139"/>
    </location>
</feature>
<dbReference type="OrthoDB" id="3223244at2"/>
<evidence type="ECO:0000256" key="6">
    <source>
        <dbReference type="ARBA" id="ARBA00038076"/>
    </source>
</evidence>
<dbReference type="InterPro" id="IPR003838">
    <property type="entry name" value="ABC3_permease_C"/>
</dbReference>
<feature type="transmembrane region" description="Helical" evidence="7">
    <location>
        <begin position="287"/>
        <end position="308"/>
    </location>
</feature>
<keyword evidence="5 7" id="KW-0472">Membrane</keyword>
<organism evidence="9 10">
    <name type="scientific">Kribbella amoyensis</name>
    <dbReference type="NCBI Taxonomy" id="996641"/>
    <lineage>
        <taxon>Bacteria</taxon>
        <taxon>Bacillati</taxon>
        <taxon>Actinomycetota</taxon>
        <taxon>Actinomycetes</taxon>
        <taxon>Propionibacteriales</taxon>
        <taxon>Kribbellaceae</taxon>
        <taxon>Kribbella</taxon>
    </lineage>
</organism>
<feature type="transmembrane region" description="Helical" evidence="7">
    <location>
        <begin position="541"/>
        <end position="560"/>
    </location>
</feature>
<comment type="caution">
    <text evidence="9">The sequence shown here is derived from an EMBL/GenBank/DDBJ whole genome shotgun (WGS) entry which is preliminary data.</text>
</comment>
<accession>A0A561BLY8</accession>
<dbReference type="PANTHER" id="PTHR30572:SF4">
    <property type="entry name" value="ABC TRANSPORTER PERMEASE YTRF"/>
    <property type="match status" value="1"/>
</dbReference>
<feature type="transmembrane region" description="Helical" evidence="7">
    <location>
        <begin position="230"/>
        <end position="251"/>
    </location>
</feature>